<dbReference type="GO" id="GO:0005975">
    <property type="term" value="P:carbohydrate metabolic process"/>
    <property type="evidence" value="ECO:0007669"/>
    <property type="project" value="InterPro"/>
</dbReference>
<evidence type="ECO:0000313" key="10">
    <source>
        <dbReference type="Proteomes" id="UP000723463"/>
    </source>
</evidence>
<dbReference type="InterPro" id="IPR007724">
    <property type="entry name" value="Poly_GlycHdrlase"/>
</dbReference>
<dbReference type="EMBL" id="JAAAXW010000006">
    <property type="protein sequence ID" value="KAF9551193.1"/>
    <property type="molecule type" value="Genomic_DNA"/>
</dbReference>
<feature type="region of interest" description="Disordered" evidence="6">
    <location>
        <begin position="253"/>
        <end position="316"/>
    </location>
</feature>
<feature type="compositionally biased region" description="Gly residues" evidence="6">
    <location>
        <begin position="370"/>
        <end position="380"/>
    </location>
</feature>
<name>A0A9P6FHR8_9FUNG</name>
<reference evidence="9" key="1">
    <citation type="journal article" date="2020" name="Fungal Divers.">
        <title>Resolving the Mortierellaceae phylogeny through synthesis of multi-gene phylogenetics and phylogenomics.</title>
        <authorList>
            <person name="Vandepol N."/>
            <person name="Liber J."/>
            <person name="Desiro A."/>
            <person name="Na H."/>
            <person name="Kennedy M."/>
            <person name="Barry K."/>
            <person name="Grigoriev I.V."/>
            <person name="Miller A.N."/>
            <person name="O'Donnell K."/>
            <person name="Stajich J.E."/>
            <person name="Bonito G."/>
        </authorList>
    </citation>
    <scope>NUCLEOTIDE SEQUENCE</scope>
    <source>
        <strain evidence="9">NRRL 2591</strain>
    </source>
</reference>
<dbReference type="PANTHER" id="PTHR12837">
    <property type="entry name" value="POLY ADP-RIBOSE GLYCOHYDROLASE"/>
    <property type="match status" value="1"/>
</dbReference>
<feature type="region of interest" description="Disordered" evidence="6">
    <location>
        <begin position="111"/>
        <end position="165"/>
    </location>
</feature>
<dbReference type="Pfam" id="PF05028">
    <property type="entry name" value="PARG_cat_C"/>
    <property type="match status" value="1"/>
</dbReference>
<feature type="compositionally biased region" description="Low complexity" evidence="6">
    <location>
        <begin position="113"/>
        <end position="124"/>
    </location>
</feature>
<evidence type="ECO:0000259" key="7">
    <source>
        <dbReference type="Pfam" id="PF05028"/>
    </source>
</evidence>
<dbReference type="GO" id="GO:0006282">
    <property type="term" value="P:regulation of DNA repair"/>
    <property type="evidence" value="ECO:0007669"/>
    <property type="project" value="InterPro"/>
</dbReference>
<comment type="caution">
    <text evidence="9">The sequence shown here is derived from an EMBL/GenBank/DDBJ whole genome shotgun (WGS) entry which is preliminary data.</text>
</comment>
<feature type="compositionally biased region" description="Low complexity" evidence="6">
    <location>
        <begin position="341"/>
        <end position="350"/>
    </location>
</feature>
<evidence type="ECO:0000313" key="9">
    <source>
        <dbReference type="EMBL" id="KAF9551193.1"/>
    </source>
</evidence>
<evidence type="ECO:0000259" key="8">
    <source>
        <dbReference type="Pfam" id="PF20811"/>
    </source>
</evidence>
<dbReference type="EC" id="3.2.1.143" evidence="2"/>
<dbReference type="GO" id="GO:0004649">
    <property type="term" value="F:poly(ADP-ribose) glycohydrolase activity"/>
    <property type="evidence" value="ECO:0007669"/>
    <property type="project" value="UniProtKB-EC"/>
</dbReference>
<feature type="compositionally biased region" description="Basic and acidic residues" evidence="6">
    <location>
        <begin position="267"/>
        <end position="281"/>
    </location>
</feature>
<dbReference type="PANTHER" id="PTHR12837:SF0">
    <property type="entry name" value="POLY(ADP-RIBOSE) GLYCOHYDROLASE"/>
    <property type="match status" value="1"/>
</dbReference>
<keyword evidence="3" id="KW-0378">Hydrolase</keyword>
<feature type="active site" evidence="4">
    <location>
        <position position="539"/>
    </location>
</feature>
<accession>A0A9P6FHR8</accession>
<evidence type="ECO:0000256" key="2">
    <source>
        <dbReference type="ARBA" id="ARBA00012255"/>
    </source>
</evidence>
<dbReference type="GO" id="GO:0005737">
    <property type="term" value="C:cytoplasm"/>
    <property type="evidence" value="ECO:0007669"/>
    <property type="project" value="TreeGrafter"/>
</dbReference>
<organism evidence="9 10">
    <name type="scientific">Mortierella hygrophila</name>
    <dbReference type="NCBI Taxonomy" id="979708"/>
    <lineage>
        <taxon>Eukaryota</taxon>
        <taxon>Fungi</taxon>
        <taxon>Fungi incertae sedis</taxon>
        <taxon>Mucoromycota</taxon>
        <taxon>Mortierellomycotina</taxon>
        <taxon>Mortierellomycetes</taxon>
        <taxon>Mortierellales</taxon>
        <taxon>Mortierellaceae</taxon>
        <taxon>Mortierella</taxon>
    </lineage>
</organism>
<feature type="binding site" evidence="5">
    <location>
        <position position="538"/>
    </location>
    <ligand>
        <name>substrate</name>
    </ligand>
</feature>
<sequence>MSLPSSFFETGTHHVLCKIAGLDPKEFPYPQDFQDCWDHHHVRLACSDRPAHAAVSNAWPDIVQGLTTTITNSKQLSEILSRWNEGDPRGWNIDALEAFLNQKADRDVPSKITLTSTSTSATSTPEGRFLDGGNNNERPFDEGDDVKMGDHGDDDGTRTPPAASVSRPFLRWDHNEETAEDQFLSREERDRFFKVILPGMQQLALRLPELVKRPIPFLKQQQDSAVTLSQEQIACLLANAFFCTFPCRNAPKQHFSNPSPYRKRPHSDKYESRSTGKEEGGARGGRTLDSAPKDPHGSTAPRLKKQLSSNTDPYRNTDGQLSLFAYFKKTEPKTSFKPESSRTSTPTATSRHFDNKQDGHHQQERSVRPSGGGHGGGGAGTVKQEDLSGGVKFESGRETHSAGHESATRNSRTTTGRDYKRLPFPRYPSINFSSLFYSDEARNPCTSTNAAKLRCIIHYFDRILQQMPTGVVTFHRQVLNDTVTLNSGEMLNQAPFRYSNVQIELDAPLEDDAPLGALQLDFANKVIGGGVLSRGAVQEEIRFVICPELIISRLFTQTLQSNEALLMKGAERFSNYNGYAQTFEWHSNHIDTTPRDKLGRRKTEICAIDALPFKSAPERLDQFCESAVLRELNKAIVGFRRSPITSTEWGLCRGEAPSPRGELIATGNWGCGAFGGHLQLKFLIQLMAASVCSAYSKVDDGDDLGRGLVYFTYGLDGLADEIRTFMGHLQASPQLFEPWKLLRCIINYPIKSGRGDIVALRSDKSLLDYVSASFGFPNASHSKGGLSVTDTQPSTFENSSWSDDAEYTTPEPEPLSD</sequence>
<evidence type="ECO:0000256" key="1">
    <source>
        <dbReference type="ARBA" id="ARBA00009545"/>
    </source>
</evidence>
<proteinExistence type="inferred from homology"/>
<protein>
    <recommendedName>
        <fullName evidence="2">poly(ADP-ribose) glycohydrolase</fullName>
        <ecNumber evidence="2">3.2.1.143</ecNumber>
    </recommendedName>
</protein>
<feature type="compositionally biased region" description="Basic and acidic residues" evidence="6">
    <location>
        <begin position="138"/>
        <end position="157"/>
    </location>
</feature>
<feature type="compositionally biased region" description="Basic and acidic residues" evidence="6">
    <location>
        <begin position="351"/>
        <end position="367"/>
    </location>
</feature>
<feature type="domain" description="PARG helical" evidence="8">
    <location>
        <begin position="426"/>
        <end position="476"/>
    </location>
</feature>
<feature type="active site" evidence="4">
    <location>
        <position position="521"/>
    </location>
</feature>
<keyword evidence="10" id="KW-1185">Reference proteome</keyword>
<feature type="region of interest" description="Disordered" evidence="6">
    <location>
        <begin position="782"/>
        <end position="817"/>
    </location>
</feature>
<evidence type="ECO:0000256" key="5">
    <source>
        <dbReference type="PIRSR" id="PIRSR607724-2"/>
    </source>
</evidence>
<dbReference type="GO" id="GO:0009225">
    <property type="term" value="P:nucleotide-sugar metabolic process"/>
    <property type="evidence" value="ECO:0007669"/>
    <property type="project" value="TreeGrafter"/>
</dbReference>
<gene>
    <name evidence="9" type="ORF">EC957_010079</name>
</gene>
<feature type="domain" description="PARG helical" evidence="8">
    <location>
        <begin position="184"/>
        <end position="255"/>
    </location>
</feature>
<feature type="active site" evidence="4">
    <location>
        <position position="540"/>
    </location>
</feature>
<feature type="compositionally biased region" description="Polar residues" evidence="6">
    <location>
        <begin position="788"/>
        <end position="802"/>
    </location>
</feature>
<dbReference type="GO" id="GO:0005634">
    <property type="term" value="C:nucleus"/>
    <property type="evidence" value="ECO:0007669"/>
    <property type="project" value="TreeGrafter"/>
</dbReference>
<dbReference type="GO" id="GO:1990966">
    <property type="term" value="P:ATP generation from poly-ADP-D-ribose"/>
    <property type="evidence" value="ECO:0007669"/>
    <property type="project" value="TreeGrafter"/>
</dbReference>
<feature type="binding site" evidence="5">
    <location>
        <position position="579"/>
    </location>
    <ligand>
        <name>substrate</name>
    </ligand>
</feature>
<evidence type="ECO:0000256" key="3">
    <source>
        <dbReference type="ARBA" id="ARBA00022801"/>
    </source>
</evidence>
<dbReference type="Proteomes" id="UP000723463">
    <property type="component" value="Unassembled WGS sequence"/>
</dbReference>
<evidence type="ECO:0000256" key="6">
    <source>
        <dbReference type="SAM" id="MobiDB-lite"/>
    </source>
</evidence>
<dbReference type="InterPro" id="IPR046372">
    <property type="entry name" value="PARG_cat_C"/>
</dbReference>
<feature type="compositionally biased region" description="Polar residues" evidence="6">
    <location>
        <begin position="306"/>
        <end position="316"/>
    </location>
</feature>
<dbReference type="Pfam" id="PF20811">
    <property type="entry name" value="PARG_cat_N"/>
    <property type="match status" value="2"/>
</dbReference>
<dbReference type="AlphaFoldDB" id="A0A9P6FHR8"/>
<feature type="region of interest" description="Disordered" evidence="6">
    <location>
        <begin position="332"/>
        <end position="422"/>
    </location>
</feature>
<evidence type="ECO:0000256" key="4">
    <source>
        <dbReference type="PIRSR" id="PIRSR607724-1"/>
    </source>
</evidence>
<feature type="binding site" evidence="5">
    <location>
        <position position="524"/>
    </location>
    <ligand>
        <name>substrate</name>
    </ligand>
</feature>
<dbReference type="InterPro" id="IPR048362">
    <property type="entry name" value="PARG_helical"/>
</dbReference>
<feature type="compositionally biased region" description="Basic and acidic residues" evidence="6">
    <location>
        <begin position="394"/>
        <end position="407"/>
    </location>
</feature>
<feature type="domain" description="PARG catalytic Macro" evidence="7">
    <location>
        <begin position="497"/>
        <end position="714"/>
    </location>
</feature>
<comment type="similarity">
    <text evidence="1">Belongs to the poly(ADP-ribose) glycohydrolase family.</text>
</comment>